<gene>
    <name evidence="7" type="ORF">AMS69_14955</name>
</gene>
<organism evidence="7 8">
    <name type="scientific">Haloarcula rubripromontorii</name>
    <dbReference type="NCBI Taxonomy" id="1705562"/>
    <lineage>
        <taxon>Archaea</taxon>
        <taxon>Methanobacteriati</taxon>
        <taxon>Methanobacteriota</taxon>
        <taxon>Stenosarchaea group</taxon>
        <taxon>Halobacteria</taxon>
        <taxon>Halobacteriales</taxon>
        <taxon>Haloarculaceae</taxon>
        <taxon>Haloarcula</taxon>
    </lineage>
</organism>
<keyword evidence="1" id="KW-0678">Repressor</keyword>
<dbReference type="EMBL" id="LIUF01000004">
    <property type="protein sequence ID" value="KOX92636.1"/>
    <property type="molecule type" value="Genomic_DNA"/>
</dbReference>
<dbReference type="STRING" id="1705562.AMS69_14955"/>
<dbReference type="InterPro" id="IPR001647">
    <property type="entry name" value="HTH_TetR"/>
</dbReference>
<keyword evidence="2" id="KW-0805">Transcription regulation</keyword>
<evidence type="ECO:0000256" key="5">
    <source>
        <dbReference type="PROSITE-ProRule" id="PRU00335"/>
    </source>
</evidence>
<dbReference type="GO" id="GO:0003700">
    <property type="term" value="F:DNA-binding transcription factor activity"/>
    <property type="evidence" value="ECO:0007669"/>
    <property type="project" value="TreeGrafter"/>
</dbReference>
<dbReference type="Gene3D" id="1.10.357.10">
    <property type="entry name" value="Tetracycline Repressor, domain 2"/>
    <property type="match status" value="1"/>
</dbReference>
<dbReference type="AlphaFoldDB" id="A0A0N0BNK7"/>
<reference evidence="7 8" key="1">
    <citation type="submission" date="2015-08" db="EMBL/GenBank/DDBJ databases">
        <title>Genomes of Isolates from Cabo Rojo, PR.</title>
        <authorList>
            <person name="Sanchez-Nieves R.L."/>
            <person name="Montalvo-Rodriguez R."/>
        </authorList>
    </citation>
    <scope>NUCLEOTIDE SEQUENCE [LARGE SCALE GENOMIC DNA]</scope>
    <source>
        <strain evidence="7 8">SL3</strain>
    </source>
</reference>
<feature type="DNA-binding region" description="H-T-H motif" evidence="5">
    <location>
        <begin position="17"/>
        <end position="36"/>
    </location>
</feature>
<feature type="domain" description="HTH tetR-type" evidence="6">
    <location>
        <begin position="1"/>
        <end position="54"/>
    </location>
</feature>
<dbReference type="SUPFAM" id="SSF46689">
    <property type="entry name" value="Homeodomain-like"/>
    <property type="match status" value="1"/>
</dbReference>
<evidence type="ECO:0000256" key="3">
    <source>
        <dbReference type="ARBA" id="ARBA00023125"/>
    </source>
</evidence>
<dbReference type="PANTHER" id="PTHR30055">
    <property type="entry name" value="HTH-TYPE TRANSCRIPTIONAL REGULATOR RUTR"/>
    <property type="match status" value="1"/>
</dbReference>
<dbReference type="OrthoDB" id="135877at2157"/>
<proteinExistence type="predicted"/>
<evidence type="ECO:0000259" key="6">
    <source>
        <dbReference type="PROSITE" id="PS50977"/>
    </source>
</evidence>
<dbReference type="Proteomes" id="UP000037729">
    <property type="component" value="Unassembled WGS sequence"/>
</dbReference>
<dbReference type="InterPro" id="IPR036271">
    <property type="entry name" value="Tet_transcr_reg_TetR-rel_C_sf"/>
</dbReference>
<dbReference type="InterPro" id="IPR009057">
    <property type="entry name" value="Homeodomain-like_sf"/>
</dbReference>
<dbReference type="PATRIC" id="fig|1705562.3.peg.3617"/>
<evidence type="ECO:0000256" key="2">
    <source>
        <dbReference type="ARBA" id="ARBA00023015"/>
    </source>
</evidence>
<evidence type="ECO:0000313" key="7">
    <source>
        <dbReference type="EMBL" id="KOX92636.1"/>
    </source>
</evidence>
<protein>
    <submittedName>
        <fullName evidence="7">TetR family transcriptional regulator</fullName>
    </submittedName>
</protein>
<evidence type="ECO:0000313" key="8">
    <source>
        <dbReference type="Proteomes" id="UP000037729"/>
    </source>
</evidence>
<dbReference type="InterPro" id="IPR039538">
    <property type="entry name" value="BetI_C"/>
</dbReference>
<dbReference type="SUPFAM" id="SSF48498">
    <property type="entry name" value="Tetracyclin repressor-like, C-terminal domain"/>
    <property type="match status" value="1"/>
</dbReference>
<dbReference type="RefSeq" id="WP_053968846.1">
    <property type="nucleotide sequence ID" value="NZ_LIUF01000004.1"/>
</dbReference>
<name>A0A0N0BNK7_9EURY</name>
<keyword evidence="4" id="KW-0804">Transcription</keyword>
<dbReference type="PANTHER" id="PTHR30055:SF234">
    <property type="entry name" value="HTH-TYPE TRANSCRIPTIONAL REGULATOR BETI"/>
    <property type="match status" value="1"/>
</dbReference>
<keyword evidence="8" id="KW-1185">Reference proteome</keyword>
<accession>A0A0N0BNK7</accession>
<comment type="caution">
    <text evidence="7">The sequence shown here is derived from an EMBL/GenBank/DDBJ whole genome shotgun (WGS) entry which is preliminary data.</text>
</comment>
<keyword evidence="3 5" id="KW-0238">DNA-binding</keyword>
<dbReference type="InterPro" id="IPR050109">
    <property type="entry name" value="HTH-type_TetR-like_transc_reg"/>
</dbReference>
<dbReference type="GO" id="GO:0000976">
    <property type="term" value="F:transcription cis-regulatory region binding"/>
    <property type="evidence" value="ECO:0007669"/>
    <property type="project" value="TreeGrafter"/>
</dbReference>
<dbReference type="Pfam" id="PF00440">
    <property type="entry name" value="TetR_N"/>
    <property type="match status" value="1"/>
</dbReference>
<evidence type="ECO:0000256" key="1">
    <source>
        <dbReference type="ARBA" id="ARBA00022491"/>
    </source>
</evidence>
<evidence type="ECO:0000256" key="4">
    <source>
        <dbReference type="ARBA" id="ARBA00023163"/>
    </source>
</evidence>
<sequence>MQATYNALSKHGYDNLTIQDIADEFERSRTLLYYHYDGRDELLVDFLEYVLHDFLEQLPDGEGSAQEELETLVETLLPTTLDEDVYQVQLAMFELRVNGPHNEAAREQYLQVDREIKDTLESIFQRGIDSGTFSDIDPVVEAELFLSILTGTRTRRLTVYKPEQSIAELRTAIDTQVERITTDSN</sequence>
<dbReference type="Pfam" id="PF13977">
    <property type="entry name" value="TetR_C_6"/>
    <property type="match status" value="1"/>
</dbReference>
<dbReference type="PROSITE" id="PS50977">
    <property type="entry name" value="HTH_TETR_2"/>
    <property type="match status" value="1"/>
</dbReference>